<dbReference type="InterPro" id="IPR041628">
    <property type="entry name" value="ChlI/MoxR_AAA_lid"/>
</dbReference>
<dbReference type="PROSITE" id="PS50234">
    <property type="entry name" value="VWFA"/>
    <property type="match status" value="1"/>
</dbReference>
<evidence type="ECO:0000256" key="5">
    <source>
        <dbReference type="SAM" id="MobiDB-lite"/>
    </source>
</evidence>
<protein>
    <recommendedName>
        <fullName evidence="4">Mg-protoporphyrin IX chelatase</fullName>
    </recommendedName>
</protein>
<dbReference type="PANTHER" id="PTHR35023:SF1">
    <property type="entry name" value="MG-PROTOPORPHYRIN IX CHELATASE"/>
    <property type="match status" value="1"/>
</dbReference>
<dbReference type="Pfam" id="PF17863">
    <property type="entry name" value="AAA_lid_2"/>
    <property type="match status" value="1"/>
</dbReference>
<dbReference type="SUPFAM" id="SSF53300">
    <property type="entry name" value="vWA-like"/>
    <property type="match status" value="1"/>
</dbReference>
<keyword evidence="2" id="KW-0547">Nucleotide-binding</keyword>
<dbReference type="InterPro" id="IPR002035">
    <property type="entry name" value="VWF_A"/>
</dbReference>
<dbReference type="RefSeq" id="WP_146479446.1">
    <property type="nucleotide sequence ID" value="NZ_CP042266.1"/>
</dbReference>
<accession>A0A5B8J2Y9</accession>
<sequence>MSSTTYPFTALVGQDDLRLALLLNAVSPRVGGVLVRGEKGTAKSTAVRALAALLPAVAVVPGCRFSCDPVEPDTGCPDGPHEAGAGGRRPARMVELPVGASEDRLVGALDMERALAEGVKSFEPGLLADAHRGILYVDEVNLLHDHLVDVLLDAAAMGASYVEREGVSVRHAARFLLVGTMNPEEGELRPQLLDRFGLTVEVSASREPEQRVEVVRRRLAFDDEPVAFATRWAGEEDALRERVTAARALLPRVRLGDGALRQIAATCAAFEVDGMRADIVMARTATALAAWAGREDVLAEDVRQAALLALPHRRRRNPFDAPGLDEDRLDETLEQFADPGEPEGGRDRDPDPDDDRDPDPDPDPDPDGDGPGPGGPDGGGGRPPRDRPDVPDAPSEGDASGAPETGTGGLPSGGGEQRAVAAGEPFRTKPLTVPGTGEGAAGRRSRARAEHGRTTGARRPRGGLGPLHLAATIRAAAPHQRTRGRRGPGLVVRRDDLRQSVREGRESNLVLFVVDASGSMAARQRMGAVKGAVLSLLLDAYQRRDKVGLITFRGREAELVLPPTSSVDAAAARLDLLPTGGRTPLAAGLLKAHDVLRVERMRDPSRRPLLVVVTDGRATGGPEPVALASRAAGLHAAGGTASVVVDCESGPVRLGLANRLAGELGAVVVTLDGLRAEAIAGLVKDVRTAGDSRRAA</sequence>
<dbReference type="Pfam" id="PF13519">
    <property type="entry name" value="VWA_2"/>
    <property type="match status" value="1"/>
</dbReference>
<feature type="compositionally biased region" description="Gly residues" evidence="5">
    <location>
        <begin position="406"/>
        <end position="416"/>
    </location>
</feature>
<name>A0A5B8J2Y9_9ACTN</name>
<dbReference type="Pfam" id="PF01078">
    <property type="entry name" value="Mg_chelatase"/>
    <property type="match status" value="1"/>
</dbReference>
<dbReference type="KEGG" id="sqz:FQU76_05970"/>
<evidence type="ECO:0000313" key="8">
    <source>
        <dbReference type="Proteomes" id="UP000320580"/>
    </source>
</evidence>
<comment type="similarity">
    <text evidence="1">Belongs to the Mg-chelatase subunits D/I family.</text>
</comment>
<keyword evidence="8" id="KW-1185">Reference proteome</keyword>
<dbReference type="Gene3D" id="3.40.50.300">
    <property type="entry name" value="P-loop containing nucleotide triphosphate hydrolases"/>
    <property type="match status" value="1"/>
</dbReference>
<dbReference type="SMART" id="SM00382">
    <property type="entry name" value="AAA"/>
    <property type="match status" value="1"/>
</dbReference>
<dbReference type="InterPro" id="IPR012804">
    <property type="entry name" value="Cob_chelat_sub_put"/>
</dbReference>
<dbReference type="InterPro" id="IPR041702">
    <property type="entry name" value="BchD/ChlD_VWA"/>
</dbReference>
<gene>
    <name evidence="7" type="ORF">FQU76_05970</name>
</gene>
<dbReference type="Gene3D" id="1.10.8.80">
    <property type="entry name" value="Magnesium chelatase subunit I, C-Terminal domain"/>
    <property type="match status" value="1"/>
</dbReference>
<feature type="compositionally biased region" description="Acidic residues" evidence="5">
    <location>
        <begin position="350"/>
        <end position="368"/>
    </location>
</feature>
<evidence type="ECO:0000256" key="3">
    <source>
        <dbReference type="ARBA" id="ARBA00022840"/>
    </source>
</evidence>
<dbReference type="EMBL" id="CP042266">
    <property type="protein sequence ID" value="QDY76145.1"/>
    <property type="molecule type" value="Genomic_DNA"/>
</dbReference>
<dbReference type="Gene3D" id="3.40.50.410">
    <property type="entry name" value="von Willebrand factor, type A domain"/>
    <property type="match status" value="1"/>
</dbReference>
<dbReference type="InterPro" id="IPR003593">
    <property type="entry name" value="AAA+_ATPase"/>
</dbReference>
<dbReference type="PANTHER" id="PTHR35023">
    <property type="entry name" value="CHELATASE-RELATED"/>
    <property type="match status" value="1"/>
</dbReference>
<dbReference type="AlphaFoldDB" id="A0A5B8J2Y9"/>
<evidence type="ECO:0000256" key="1">
    <source>
        <dbReference type="ARBA" id="ARBA00005799"/>
    </source>
</evidence>
<dbReference type="OrthoDB" id="9775079at2"/>
<dbReference type="SMART" id="SM00327">
    <property type="entry name" value="VWA"/>
    <property type="match status" value="1"/>
</dbReference>
<dbReference type="InterPro" id="IPR052989">
    <property type="entry name" value="Mg-chelatase_DI-like"/>
</dbReference>
<feature type="domain" description="VWFA" evidence="6">
    <location>
        <begin position="509"/>
        <end position="686"/>
    </location>
</feature>
<dbReference type="NCBIfam" id="TIGR02442">
    <property type="entry name" value="Cob-chelat-sub"/>
    <property type="match status" value="1"/>
</dbReference>
<evidence type="ECO:0000259" key="6">
    <source>
        <dbReference type="PROSITE" id="PS50234"/>
    </source>
</evidence>
<dbReference type="InterPro" id="IPR027417">
    <property type="entry name" value="P-loop_NTPase"/>
</dbReference>
<dbReference type="SUPFAM" id="SSF52540">
    <property type="entry name" value="P-loop containing nucleoside triphosphate hydrolases"/>
    <property type="match status" value="1"/>
</dbReference>
<feature type="compositionally biased region" description="Gly residues" evidence="5">
    <location>
        <begin position="369"/>
        <end position="382"/>
    </location>
</feature>
<reference evidence="7 8" key="1">
    <citation type="submission" date="2019-07" db="EMBL/GenBank/DDBJ databases">
        <authorList>
            <person name="Zhu P."/>
        </authorList>
    </citation>
    <scope>NUCLEOTIDE SEQUENCE [LARGE SCALE GENOMIC DNA]</scope>
    <source>
        <strain evidence="7 8">SSL-25</strain>
    </source>
</reference>
<evidence type="ECO:0000256" key="4">
    <source>
        <dbReference type="ARBA" id="ARBA00030759"/>
    </source>
</evidence>
<proteinExistence type="inferred from homology"/>
<evidence type="ECO:0000313" key="7">
    <source>
        <dbReference type="EMBL" id="QDY76145.1"/>
    </source>
</evidence>
<evidence type="ECO:0000256" key="2">
    <source>
        <dbReference type="ARBA" id="ARBA00022741"/>
    </source>
</evidence>
<dbReference type="GO" id="GO:0005524">
    <property type="term" value="F:ATP binding"/>
    <property type="evidence" value="ECO:0007669"/>
    <property type="project" value="UniProtKB-KW"/>
</dbReference>
<dbReference type="InterPro" id="IPR036465">
    <property type="entry name" value="vWFA_dom_sf"/>
</dbReference>
<dbReference type="InterPro" id="IPR000523">
    <property type="entry name" value="Mg_chelatse_chII-like_cat_dom"/>
</dbReference>
<dbReference type="CDD" id="cd01451">
    <property type="entry name" value="vWA_Magnesium_chelatase"/>
    <property type="match status" value="1"/>
</dbReference>
<organism evidence="7 8">
    <name type="scientific">Streptomyces qinzhouensis</name>
    <dbReference type="NCBI Taxonomy" id="2599401"/>
    <lineage>
        <taxon>Bacteria</taxon>
        <taxon>Bacillati</taxon>
        <taxon>Actinomycetota</taxon>
        <taxon>Actinomycetes</taxon>
        <taxon>Kitasatosporales</taxon>
        <taxon>Streptomycetaceae</taxon>
        <taxon>Streptomyces</taxon>
    </lineage>
</organism>
<dbReference type="Proteomes" id="UP000320580">
    <property type="component" value="Chromosome"/>
</dbReference>
<feature type="region of interest" description="Disordered" evidence="5">
    <location>
        <begin position="335"/>
        <end position="465"/>
    </location>
</feature>
<keyword evidence="3" id="KW-0067">ATP-binding</keyword>